<protein>
    <submittedName>
        <fullName evidence="2">Uncharacterized protein</fullName>
    </submittedName>
</protein>
<reference evidence="2 3" key="1">
    <citation type="submission" date="2016-10" db="EMBL/GenBank/DDBJ databases">
        <authorList>
            <person name="de Groot N.N."/>
        </authorList>
    </citation>
    <scope>NUCLEOTIDE SEQUENCE [LARGE SCALE GENOMIC DNA]</scope>
    <source>
        <strain evidence="2 3">DSM 22274</strain>
    </source>
</reference>
<feature type="transmembrane region" description="Helical" evidence="1">
    <location>
        <begin position="36"/>
        <end position="54"/>
    </location>
</feature>
<dbReference type="AlphaFoldDB" id="A0A1H5PEG1"/>
<gene>
    <name evidence="2" type="ORF">SAMN04489740_4212</name>
</gene>
<dbReference type="Proteomes" id="UP000182725">
    <property type="component" value="Unassembled WGS sequence"/>
</dbReference>
<dbReference type="EMBL" id="FNTV01000002">
    <property type="protein sequence ID" value="SEF12269.1"/>
    <property type="molecule type" value="Genomic_DNA"/>
</dbReference>
<proteinExistence type="predicted"/>
<keyword evidence="1" id="KW-0472">Membrane</keyword>
<name>A0A1H5PEG1_9MICC</name>
<dbReference type="RefSeq" id="WP_074713656.1">
    <property type="nucleotide sequence ID" value="NZ_FNTV01000002.1"/>
</dbReference>
<organism evidence="2 3">
    <name type="scientific">Arthrobacter alpinus</name>
    <dbReference type="NCBI Taxonomy" id="656366"/>
    <lineage>
        <taxon>Bacteria</taxon>
        <taxon>Bacillati</taxon>
        <taxon>Actinomycetota</taxon>
        <taxon>Actinomycetes</taxon>
        <taxon>Micrococcales</taxon>
        <taxon>Micrococcaceae</taxon>
        <taxon>Arthrobacter</taxon>
    </lineage>
</organism>
<keyword evidence="1" id="KW-0812">Transmembrane</keyword>
<keyword evidence="1" id="KW-1133">Transmembrane helix</keyword>
<accession>A0A1H5PEG1</accession>
<feature type="transmembrane region" description="Helical" evidence="1">
    <location>
        <begin position="125"/>
        <end position="146"/>
    </location>
</feature>
<evidence type="ECO:0000256" key="1">
    <source>
        <dbReference type="SAM" id="Phobius"/>
    </source>
</evidence>
<sequence>MAAHAPLRLPRALLVTTAVLGLAVAAHPAAGGSLPPLAVLALLAALILVPVTLLSRRRITLPAMALTLGAGQGLLHSVFSLFHGVTGHCTASGMATHHGHHTNVVPDCSSLGAVAGATHHMGQDLGGALMVSAHILAVFLTALILAHGEAALWQLLAWLRPLAAQIQPRPLPVHTRLVVLSAVACEKVEYPTLSF</sequence>
<evidence type="ECO:0000313" key="3">
    <source>
        <dbReference type="Proteomes" id="UP000182725"/>
    </source>
</evidence>
<evidence type="ECO:0000313" key="2">
    <source>
        <dbReference type="EMBL" id="SEF12269.1"/>
    </source>
</evidence>